<dbReference type="EMBL" id="CP017242">
    <property type="protein sequence ID" value="APO77036.1"/>
    <property type="molecule type" value="Genomic_DNA"/>
</dbReference>
<evidence type="ECO:0000313" key="1">
    <source>
        <dbReference type="EMBL" id="APO77036.1"/>
    </source>
</evidence>
<evidence type="ECO:0000313" key="2">
    <source>
        <dbReference type="Proteomes" id="UP000185109"/>
    </source>
</evidence>
<sequence>MGGRIRASAQRDVAHIVGPPKRRRFSAPRPYLSFRYLATMQSTKTNVNRPVPSDRPFEGRAFQNVGLRPVPCLRYLTLHLTAARFDRTR</sequence>
<dbReference type="Proteomes" id="UP000185109">
    <property type="component" value="Plasmid pRsp8C3a"/>
</dbReference>
<protein>
    <submittedName>
        <fullName evidence="1">Uncharacterized protein</fullName>
    </submittedName>
</protein>
<name>A0A1L5PAA7_RHIET</name>
<dbReference type="AlphaFoldDB" id="A0A1L5PAA7"/>
<reference evidence="1 2" key="1">
    <citation type="submission" date="2016-09" db="EMBL/GenBank/DDBJ databases">
        <title>The complete genome sequences of Rhizobium gallicum, symbiovars gallicum and phaseoli, symbionts associated to common bean (Phaseolus vulgaris).</title>
        <authorList>
            <person name="Bustos P."/>
            <person name="Santamaria R.I."/>
            <person name="Perez-Carrascal O.M."/>
            <person name="Juarez S."/>
            <person name="Lozano L."/>
            <person name="Martinez-Flores I."/>
            <person name="Martinez-Romero E."/>
            <person name="Cevallos M."/>
            <person name="Romero D."/>
            <person name="Davila G."/>
            <person name="Gonzalez V."/>
        </authorList>
    </citation>
    <scope>NUCLEOTIDE SEQUENCE [LARGE SCALE GENOMIC DNA]</scope>
    <source>
        <strain evidence="1 2">8C-3</strain>
        <plasmid evidence="2">Plasmid prsp8c3a</plasmid>
    </source>
</reference>
<gene>
    <name evidence="1" type="ORF">AM571_PA00150</name>
</gene>
<accession>A0A1L5PAA7</accession>
<proteinExistence type="predicted"/>
<organism evidence="1 2">
    <name type="scientific">Rhizobium etli 8C-3</name>
    <dbReference type="NCBI Taxonomy" id="538025"/>
    <lineage>
        <taxon>Bacteria</taxon>
        <taxon>Pseudomonadati</taxon>
        <taxon>Pseudomonadota</taxon>
        <taxon>Alphaproteobacteria</taxon>
        <taxon>Hyphomicrobiales</taxon>
        <taxon>Rhizobiaceae</taxon>
        <taxon>Rhizobium/Agrobacterium group</taxon>
        <taxon>Rhizobium</taxon>
    </lineage>
</organism>
<keyword evidence="1" id="KW-0614">Plasmid</keyword>
<geneLocation type="plasmid" evidence="2">
    <name>prsp8c3a</name>
</geneLocation>